<accession>A0A8D8BZV3</accession>
<feature type="compositionally biased region" description="Polar residues" evidence="1">
    <location>
        <begin position="55"/>
        <end position="64"/>
    </location>
</feature>
<dbReference type="AlphaFoldDB" id="A0A8D8BZV3"/>
<sequence>MSHLQGGTVPTGWQEHWPPVLRHPAGDGQVRRISRATADPSAGPLPQGPAEIQARPQTVSTGSARTLGKARGGNRHSSFRERRSMGSSNGEENGHASCLLVSHQAGACRTSQGSN</sequence>
<organism evidence="2">
    <name type="scientific">Culex pipiens</name>
    <name type="common">House mosquito</name>
    <dbReference type="NCBI Taxonomy" id="7175"/>
    <lineage>
        <taxon>Eukaryota</taxon>
        <taxon>Metazoa</taxon>
        <taxon>Ecdysozoa</taxon>
        <taxon>Arthropoda</taxon>
        <taxon>Hexapoda</taxon>
        <taxon>Insecta</taxon>
        <taxon>Pterygota</taxon>
        <taxon>Neoptera</taxon>
        <taxon>Endopterygota</taxon>
        <taxon>Diptera</taxon>
        <taxon>Nematocera</taxon>
        <taxon>Culicoidea</taxon>
        <taxon>Culicidae</taxon>
        <taxon>Culicinae</taxon>
        <taxon>Culicini</taxon>
        <taxon>Culex</taxon>
        <taxon>Culex</taxon>
    </lineage>
</organism>
<reference evidence="2" key="1">
    <citation type="submission" date="2021-05" db="EMBL/GenBank/DDBJ databases">
        <authorList>
            <person name="Alioto T."/>
            <person name="Alioto T."/>
            <person name="Gomez Garrido J."/>
        </authorList>
    </citation>
    <scope>NUCLEOTIDE SEQUENCE</scope>
</reference>
<protein>
    <submittedName>
        <fullName evidence="2">(northern house mosquito) hypothetical protein</fullName>
    </submittedName>
</protein>
<proteinExistence type="predicted"/>
<feature type="region of interest" description="Disordered" evidence="1">
    <location>
        <begin position="1"/>
        <end position="97"/>
    </location>
</feature>
<name>A0A8D8BZV3_CULPI</name>
<evidence type="ECO:0000256" key="1">
    <source>
        <dbReference type="SAM" id="MobiDB-lite"/>
    </source>
</evidence>
<evidence type="ECO:0000313" key="2">
    <source>
        <dbReference type="EMBL" id="CAG6482272.1"/>
    </source>
</evidence>
<dbReference type="EMBL" id="HBUE01093070">
    <property type="protein sequence ID" value="CAG6482272.1"/>
    <property type="molecule type" value="Transcribed_RNA"/>
</dbReference>